<accession>A0A9D4PGG5</accession>
<evidence type="ECO:0000313" key="1">
    <source>
        <dbReference type="EMBL" id="KAH7940063.1"/>
    </source>
</evidence>
<keyword evidence="2" id="KW-1185">Reference proteome</keyword>
<reference evidence="1" key="1">
    <citation type="journal article" date="2020" name="Cell">
        <title>Large-Scale Comparative Analyses of Tick Genomes Elucidate Their Genetic Diversity and Vector Capacities.</title>
        <authorList>
            <consortium name="Tick Genome and Microbiome Consortium (TIGMIC)"/>
            <person name="Jia N."/>
            <person name="Wang J."/>
            <person name="Shi W."/>
            <person name="Du L."/>
            <person name="Sun Y."/>
            <person name="Zhan W."/>
            <person name="Jiang J.F."/>
            <person name="Wang Q."/>
            <person name="Zhang B."/>
            <person name="Ji P."/>
            <person name="Bell-Sakyi L."/>
            <person name="Cui X.M."/>
            <person name="Yuan T.T."/>
            <person name="Jiang B.G."/>
            <person name="Yang W.F."/>
            <person name="Lam T.T."/>
            <person name="Chang Q.C."/>
            <person name="Ding S.J."/>
            <person name="Wang X.J."/>
            <person name="Zhu J.G."/>
            <person name="Ruan X.D."/>
            <person name="Zhao L."/>
            <person name="Wei J.T."/>
            <person name="Ye R.Z."/>
            <person name="Que T.C."/>
            <person name="Du C.H."/>
            <person name="Zhou Y.H."/>
            <person name="Cheng J.X."/>
            <person name="Dai P.F."/>
            <person name="Guo W.B."/>
            <person name="Han X.H."/>
            <person name="Huang E.J."/>
            <person name="Li L.F."/>
            <person name="Wei W."/>
            <person name="Gao Y.C."/>
            <person name="Liu J.Z."/>
            <person name="Shao H.Z."/>
            <person name="Wang X."/>
            <person name="Wang C.C."/>
            <person name="Yang T.C."/>
            <person name="Huo Q.B."/>
            <person name="Li W."/>
            <person name="Chen H.Y."/>
            <person name="Chen S.E."/>
            <person name="Zhou L.G."/>
            <person name="Ni X.B."/>
            <person name="Tian J.H."/>
            <person name="Sheng Y."/>
            <person name="Liu T."/>
            <person name="Pan Y.S."/>
            <person name="Xia L.Y."/>
            <person name="Li J."/>
            <person name="Zhao F."/>
            <person name="Cao W.C."/>
        </authorList>
    </citation>
    <scope>NUCLEOTIDE SEQUENCE</scope>
    <source>
        <strain evidence="1">Rsan-2018</strain>
    </source>
</reference>
<dbReference type="EMBL" id="JABSTV010001254">
    <property type="protein sequence ID" value="KAH7940063.1"/>
    <property type="molecule type" value="Genomic_DNA"/>
</dbReference>
<organism evidence="1 2">
    <name type="scientific">Rhipicephalus sanguineus</name>
    <name type="common">Brown dog tick</name>
    <name type="synonym">Ixodes sanguineus</name>
    <dbReference type="NCBI Taxonomy" id="34632"/>
    <lineage>
        <taxon>Eukaryota</taxon>
        <taxon>Metazoa</taxon>
        <taxon>Ecdysozoa</taxon>
        <taxon>Arthropoda</taxon>
        <taxon>Chelicerata</taxon>
        <taxon>Arachnida</taxon>
        <taxon>Acari</taxon>
        <taxon>Parasitiformes</taxon>
        <taxon>Ixodida</taxon>
        <taxon>Ixodoidea</taxon>
        <taxon>Ixodidae</taxon>
        <taxon>Rhipicephalinae</taxon>
        <taxon>Rhipicephalus</taxon>
        <taxon>Rhipicephalus</taxon>
    </lineage>
</organism>
<dbReference type="AlphaFoldDB" id="A0A9D4PGG5"/>
<dbReference type="Proteomes" id="UP000821837">
    <property type="component" value="Chromosome 8"/>
</dbReference>
<evidence type="ECO:0000313" key="2">
    <source>
        <dbReference type="Proteomes" id="UP000821837"/>
    </source>
</evidence>
<protein>
    <submittedName>
        <fullName evidence="1">Uncharacterized protein</fullName>
    </submittedName>
</protein>
<sequence length="146" mass="16541">MKAFTEGLSGNRLIVDWSCDVVGCGSEYPPSVFRSVLRNRAALNRAVDFVLQRRVDRHCAECFEVFFGRACLMTKLMEVTGMLDVEARIVADAAENRRREWYLTLTGVVRRSVVCWPADVTQVDALNSDCWRAIASYLMVTDIPSR</sequence>
<reference evidence="1" key="2">
    <citation type="submission" date="2021-09" db="EMBL/GenBank/DDBJ databases">
        <authorList>
            <person name="Jia N."/>
            <person name="Wang J."/>
            <person name="Shi W."/>
            <person name="Du L."/>
            <person name="Sun Y."/>
            <person name="Zhan W."/>
            <person name="Jiang J."/>
            <person name="Wang Q."/>
            <person name="Zhang B."/>
            <person name="Ji P."/>
            <person name="Sakyi L.B."/>
            <person name="Cui X."/>
            <person name="Yuan T."/>
            <person name="Jiang B."/>
            <person name="Yang W."/>
            <person name="Lam T.T.-Y."/>
            <person name="Chang Q."/>
            <person name="Ding S."/>
            <person name="Wang X."/>
            <person name="Zhu J."/>
            <person name="Ruan X."/>
            <person name="Zhao L."/>
            <person name="Wei J."/>
            <person name="Que T."/>
            <person name="Du C."/>
            <person name="Cheng J."/>
            <person name="Dai P."/>
            <person name="Han X."/>
            <person name="Huang E."/>
            <person name="Gao Y."/>
            <person name="Liu J."/>
            <person name="Shao H."/>
            <person name="Ye R."/>
            <person name="Li L."/>
            <person name="Wei W."/>
            <person name="Wang X."/>
            <person name="Wang C."/>
            <person name="Huo Q."/>
            <person name="Li W."/>
            <person name="Guo W."/>
            <person name="Chen H."/>
            <person name="Chen S."/>
            <person name="Zhou L."/>
            <person name="Zhou L."/>
            <person name="Ni X."/>
            <person name="Tian J."/>
            <person name="Zhou Y."/>
            <person name="Sheng Y."/>
            <person name="Liu T."/>
            <person name="Pan Y."/>
            <person name="Xia L."/>
            <person name="Li J."/>
            <person name="Zhao F."/>
            <person name="Cao W."/>
        </authorList>
    </citation>
    <scope>NUCLEOTIDE SEQUENCE</scope>
    <source>
        <strain evidence="1">Rsan-2018</strain>
        <tissue evidence="1">Larvae</tissue>
    </source>
</reference>
<name>A0A9D4PGG5_RHISA</name>
<proteinExistence type="predicted"/>
<gene>
    <name evidence="1" type="ORF">HPB52_020628</name>
</gene>
<comment type="caution">
    <text evidence="1">The sequence shown here is derived from an EMBL/GenBank/DDBJ whole genome shotgun (WGS) entry which is preliminary data.</text>
</comment>